<dbReference type="GO" id="GO:0005524">
    <property type="term" value="F:ATP binding"/>
    <property type="evidence" value="ECO:0007669"/>
    <property type="project" value="UniProtKB-KW"/>
</dbReference>
<dbReference type="Gene3D" id="3.40.50.300">
    <property type="entry name" value="P-loop containing nucleotide triphosphate hydrolases"/>
    <property type="match status" value="1"/>
</dbReference>
<dbReference type="Pfam" id="PF00005">
    <property type="entry name" value="ABC_tran"/>
    <property type="match status" value="1"/>
</dbReference>
<dbReference type="SUPFAM" id="SSF52540">
    <property type="entry name" value="P-loop containing nucleoside triphosphate hydrolases"/>
    <property type="match status" value="1"/>
</dbReference>
<dbReference type="InterPro" id="IPR003439">
    <property type="entry name" value="ABC_transporter-like_ATP-bd"/>
</dbReference>
<feature type="transmembrane region" description="Helical" evidence="9">
    <location>
        <begin position="21"/>
        <end position="39"/>
    </location>
</feature>
<evidence type="ECO:0000256" key="7">
    <source>
        <dbReference type="ARBA" id="ARBA00022989"/>
    </source>
</evidence>
<keyword evidence="5" id="KW-0547">Nucleotide-binding</keyword>
<keyword evidence="3" id="KW-1003">Cell membrane</keyword>
<dbReference type="InterPro" id="IPR039421">
    <property type="entry name" value="Type_1_exporter"/>
</dbReference>
<dbReference type="InterPro" id="IPR017871">
    <property type="entry name" value="ABC_transporter-like_CS"/>
</dbReference>
<comment type="subcellular location">
    <subcellularLocation>
        <location evidence="1">Cell membrane</location>
        <topology evidence="1">Multi-pass membrane protein</topology>
    </subcellularLocation>
</comment>
<evidence type="ECO:0000256" key="6">
    <source>
        <dbReference type="ARBA" id="ARBA00022840"/>
    </source>
</evidence>
<dbReference type="EMBL" id="JBBVUL010000001">
    <property type="protein sequence ID" value="MEL0564340.1"/>
    <property type="molecule type" value="Genomic_DNA"/>
</dbReference>
<evidence type="ECO:0000313" key="14">
    <source>
        <dbReference type="Proteomes" id="UP000327236"/>
    </source>
</evidence>
<keyword evidence="6 12" id="KW-0067">ATP-binding</keyword>
<evidence type="ECO:0000256" key="2">
    <source>
        <dbReference type="ARBA" id="ARBA00022448"/>
    </source>
</evidence>
<feature type="transmembrane region" description="Helical" evidence="9">
    <location>
        <begin position="125"/>
        <end position="151"/>
    </location>
</feature>
<keyword evidence="8 9" id="KW-0472">Membrane</keyword>
<organism evidence="12 14">
    <name type="scientific">Lactobacillus jensenii</name>
    <dbReference type="NCBI Taxonomy" id="109790"/>
    <lineage>
        <taxon>Bacteria</taxon>
        <taxon>Bacillati</taxon>
        <taxon>Bacillota</taxon>
        <taxon>Bacilli</taxon>
        <taxon>Lactobacillales</taxon>
        <taxon>Lactobacillaceae</taxon>
        <taxon>Lactobacillus</taxon>
    </lineage>
</organism>
<dbReference type="SMART" id="SM00382">
    <property type="entry name" value="AAA"/>
    <property type="match status" value="1"/>
</dbReference>
<dbReference type="Proteomes" id="UP001385848">
    <property type="component" value="Unassembled WGS sequence"/>
</dbReference>
<keyword evidence="4 9" id="KW-0812">Transmembrane</keyword>
<feature type="domain" description="ABC transporter" evidence="10">
    <location>
        <begin position="333"/>
        <end position="568"/>
    </location>
</feature>
<evidence type="ECO:0000313" key="13">
    <source>
        <dbReference type="EMBL" id="MEL0564340.1"/>
    </source>
</evidence>
<evidence type="ECO:0000259" key="11">
    <source>
        <dbReference type="PROSITE" id="PS50929"/>
    </source>
</evidence>
<dbReference type="Proteomes" id="UP000327236">
    <property type="component" value="Unassembled WGS sequence"/>
</dbReference>
<evidence type="ECO:0000256" key="9">
    <source>
        <dbReference type="SAM" id="Phobius"/>
    </source>
</evidence>
<evidence type="ECO:0000256" key="3">
    <source>
        <dbReference type="ARBA" id="ARBA00022475"/>
    </source>
</evidence>
<feature type="transmembrane region" description="Helical" evidence="9">
    <location>
        <begin position="280"/>
        <end position="299"/>
    </location>
</feature>
<dbReference type="InterPro" id="IPR011527">
    <property type="entry name" value="ABC1_TM_dom"/>
</dbReference>
<dbReference type="FunFam" id="3.40.50.300:FF:000221">
    <property type="entry name" value="Multidrug ABC transporter ATP-binding protein"/>
    <property type="match status" value="1"/>
</dbReference>
<feature type="transmembrane region" description="Helical" evidence="9">
    <location>
        <begin position="157"/>
        <end position="179"/>
    </location>
</feature>
<dbReference type="GeneID" id="31742625"/>
<evidence type="ECO:0000313" key="15">
    <source>
        <dbReference type="Proteomes" id="UP001385848"/>
    </source>
</evidence>
<feature type="transmembrane region" description="Helical" evidence="9">
    <location>
        <begin position="59"/>
        <end position="80"/>
    </location>
</feature>
<gene>
    <name evidence="13" type="ORF">AAC431_00170</name>
    <name evidence="12" type="ORF">F6H94_01145</name>
</gene>
<dbReference type="PANTHER" id="PTHR43394">
    <property type="entry name" value="ATP-DEPENDENT PERMEASE MDL1, MITOCHONDRIAL"/>
    <property type="match status" value="1"/>
</dbReference>
<evidence type="ECO:0000256" key="8">
    <source>
        <dbReference type="ARBA" id="ARBA00023136"/>
    </source>
</evidence>
<keyword evidence="7 9" id="KW-1133">Transmembrane helix</keyword>
<dbReference type="KEGG" id="lje:BUE77_02775"/>
<evidence type="ECO:0000256" key="4">
    <source>
        <dbReference type="ARBA" id="ARBA00022692"/>
    </source>
</evidence>
<accession>A0A5N1IJT1</accession>
<dbReference type="OrthoDB" id="9770415at2"/>
<feature type="transmembrane region" description="Helical" evidence="9">
    <location>
        <begin position="236"/>
        <end position="260"/>
    </location>
</feature>
<reference evidence="12 14" key="1">
    <citation type="submission" date="2019-09" db="EMBL/GenBank/DDBJ databases">
        <title>Draft genome sequence assemblies of isolates from the urinary tract.</title>
        <authorList>
            <person name="Mores C.R."/>
            <person name="Putonti C."/>
            <person name="Wolfe A.J."/>
        </authorList>
    </citation>
    <scope>NUCLEOTIDE SEQUENCE [LARGE SCALE GENOMIC DNA]</scope>
    <source>
        <strain evidence="12 14">UMB246</strain>
    </source>
</reference>
<dbReference type="GO" id="GO:0016887">
    <property type="term" value="F:ATP hydrolysis activity"/>
    <property type="evidence" value="ECO:0007669"/>
    <property type="project" value="InterPro"/>
</dbReference>
<dbReference type="RefSeq" id="WP_006587988.1">
    <property type="nucleotide sequence ID" value="NZ_CATOUV010000001.1"/>
</dbReference>
<proteinExistence type="predicted"/>
<dbReference type="GO" id="GO:0015421">
    <property type="term" value="F:ABC-type oligopeptide transporter activity"/>
    <property type="evidence" value="ECO:0007669"/>
    <property type="project" value="TreeGrafter"/>
</dbReference>
<evidence type="ECO:0000259" key="10">
    <source>
        <dbReference type="PROSITE" id="PS50893"/>
    </source>
</evidence>
<keyword evidence="15" id="KW-1185">Reference proteome</keyword>
<dbReference type="EMBL" id="VYWW01000003">
    <property type="protein sequence ID" value="KAA9324111.1"/>
    <property type="molecule type" value="Genomic_DNA"/>
</dbReference>
<dbReference type="Gene3D" id="1.20.1560.10">
    <property type="entry name" value="ABC transporter type 1, transmembrane domain"/>
    <property type="match status" value="1"/>
</dbReference>
<dbReference type="AlphaFoldDB" id="A0A5N1IJT1"/>
<sequence length="578" mass="64054">MSLFQILFRHLKKYLKDVCGAMVTMTLSALAVLYQPRLLEAIQKDLLKENTSKVVSDSIWIIGLGIIAIVAGILNVYFAAKLAQGVTSDLREEVYEKIQSFSYANIDTFSTGSLTTRLISDMNQIMNLVMSIFMQLVRLPIILVGSFILAILTIPRFWWITLWVLVILTVVGLFIMKLANQQFEQYQVRLDKVANLAQENLLGMRVVKSFNQEGEQVNKFSAASDDLNRLNLNIGYLMSAVIPAFSIIAYIAICAVTTMIGLQIKLHPTDIAVISPYVNYILTLLFAVWIIGIALMNVSRGKVSLGRIKEVLDTKPSIVFNDKAPDEVLSGDVEFNDVSFTYPGSTKPTLQHISFNVHAGEIVGIVGATGSGKSTLAQLIARLYDPSSGTIKIGGRNLKEISEKSLRKSVAFVLQKAILFSGTIASNLRQGKVDASKAELERASIISQSFEFVRNYQDGFNHEVQERSANFSGGQKQRLSIARGIISNSPILILDDSTSALDAESEKKVQDALEHKLKETTTFLIAEKIISIKNANRILVLDDGKLVAQGTHEELLKTSDIYQEILKTQQAREMRGEH</sequence>
<comment type="caution">
    <text evidence="12">The sequence shown here is derived from an EMBL/GenBank/DDBJ whole genome shotgun (WGS) entry which is preliminary data.</text>
</comment>
<dbReference type="PROSITE" id="PS00211">
    <property type="entry name" value="ABC_TRANSPORTER_1"/>
    <property type="match status" value="1"/>
</dbReference>
<keyword evidence="2" id="KW-0813">Transport</keyword>
<dbReference type="CDD" id="cd18548">
    <property type="entry name" value="ABC_6TM_Tm287_like"/>
    <property type="match status" value="1"/>
</dbReference>
<dbReference type="PROSITE" id="PS50893">
    <property type="entry name" value="ABC_TRANSPORTER_2"/>
    <property type="match status" value="1"/>
</dbReference>
<reference evidence="13 15" key="2">
    <citation type="submission" date="2024-04" db="EMBL/GenBank/DDBJ databases">
        <title>Three lactobacilli isolated from voided urine samples from females with type 2 diabetes.</title>
        <authorList>
            <person name="Kula A."/>
            <person name="Stegman N."/>
            <person name="Putonti C."/>
        </authorList>
    </citation>
    <scope>NUCLEOTIDE SEQUENCE [LARGE SCALE GENOMIC DNA]</scope>
    <source>
        <strain evidence="13 15">1855</strain>
    </source>
</reference>
<evidence type="ECO:0000313" key="12">
    <source>
        <dbReference type="EMBL" id="KAA9324111.1"/>
    </source>
</evidence>
<dbReference type="InterPro" id="IPR027417">
    <property type="entry name" value="P-loop_NTPase"/>
</dbReference>
<name>A0A5N1IJT1_LACJE</name>
<dbReference type="PANTHER" id="PTHR43394:SF1">
    <property type="entry name" value="ATP-BINDING CASSETTE SUB-FAMILY B MEMBER 10, MITOCHONDRIAL"/>
    <property type="match status" value="1"/>
</dbReference>
<evidence type="ECO:0000256" key="1">
    <source>
        <dbReference type="ARBA" id="ARBA00004651"/>
    </source>
</evidence>
<dbReference type="Pfam" id="PF00664">
    <property type="entry name" value="ABC_membrane"/>
    <property type="match status" value="1"/>
</dbReference>
<dbReference type="InterPro" id="IPR003593">
    <property type="entry name" value="AAA+_ATPase"/>
</dbReference>
<dbReference type="SUPFAM" id="SSF90123">
    <property type="entry name" value="ABC transporter transmembrane region"/>
    <property type="match status" value="1"/>
</dbReference>
<protein>
    <submittedName>
        <fullName evidence="12">ABC transporter ATP-binding protein</fullName>
    </submittedName>
</protein>
<dbReference type="InterPro" id="IPR036640">
    <property type="entry name" value="ABC1_TM_sf"/>
</dbReference>
<evidence type="ECO:0000256" key="5">
    <source>
        <dbReference type="ARBA" id="ARBA00022741"/>
    </source>
</evidence>
<dbReference type="PROSITE" id="PS50929">
    <property type="entry name" value="ABC_TM1F"/>
    <property type="match status" value="1"/>
</dbReference>
<dbReference type="GO" id="GO:0005886">
    <property type="term" value="C:plasma membrane"/>
    <property type="evidence" value="ECO:0007669"/>
    <property type="project" value="UniProtKB-SubCell"/>
</dbReference>
<feature type="domain" description="ABC transmembrane type-1" evidence="11">
    <location>
        <begin position="20"/>
        <end position="300"/>
    </location>
</feature>